<sequence length="163" mass="17463">MCTPAPFPSSARSTRPSPHSTPCITAQPPGPPCACRCSADDRKHQQKESPVSEIVVIASLQAKPERGAELLALLAELIPPVLHSEPGLQRYAFYVEPGTDPLRVTVIEKYAAEADLEAHNSGVLVDYLPRLLDLVDPAPHTVELRPASLAVTVSDSDAARLTI</sequence>
<dbReference type="OrthoDB" id="3632249at2"/>
<dbReference type="EMBL" id="VXLC01000025">
    <property type="protein sequence ID" value="KAA8883898.1"/>
    <property type="molecule type" value="Genomic_DNA"/>
</dbReference>
<feature type="compositionally biased region" description="Polar residues" evidence="1">
    <location>
        <begin position="10"/>
        <end position="24"/>
    </location>
</feature>
<dbReference type="Pfam" id="PF03992">
    <property type="entry name" value="ABM"/>
    <property type="match status" value="1"/>
</dbReference>
<proteinExistence type="predicted"/>
<protein>
    <recommendedName>
        <fullName evidence="2">ABM domain-containing protein</fullName>
    </recommendedName>
</protein>
<comment type="caution">
    <text evidence="3">The sequence shown here is derived from an EMBL/GenBank/DDBJ whole genome shotgun (WGS) entry which is preliminary data.</text>
</comment>
<evidence type="ECO:0000256" key="1">
    <source>
        <dbReference type="SAM" id="MobiDB-lite"/>
    </source>
</evidence>
<name>A0A5N0E3A7_9NOCA</name>
<dbReference type="SUPFAM" id="SSF54909">
    <property type="entry name" value="Dimeric alpha+beta barrel"/>
    <property type="match status" value="1"/>
</dbReference>
<dbReference type="AlphaFoldDB" id="A0A5N0E3A7"/>
<dbReference type="Proteomes" id="UP000323876">
    <property type="component" value="Unassembled WGS sequence"/>
</dbReference>
<dbReference type="InterPro" id="IPR011008">
    <property type="entry name" value="Dimeric_a/b-barrel"/>
</dbReference>
<evidence type="ECO:0000313" key="3">
    <source>
        <dbReference type="EMBL" id="KAA8883898.1"/>
    </source>
</evidence>
<feature type="region of interest" description="Disordered" evidence="1">
    <location>
        <begin position="1"/>
        <end position="31"/>
    </location>
</feature>
<feature type="domain" description="ABM" evidence="2">
    <location>
        <begin position="54"/>
        <end position="144"/>
    </location>
</feature>
<dbReference type="InterPro" id="IPR007138">
    <property type="entry name" value="ABM_dom"/>
</dbReference>
<dbReference type="Gene3D" id="3.30.70.100">
    <property type="match status" value="1"/>
</dbReference>
<accession>A0A5N0E3A7</accession>
<keyword evidence="4" id="KW-1185">Reference proteome</keyword>
<evidence type="ECO:0000259" key="2">
    <source>
        <dbReference type="PROSITE" id="PS51725"/>
    </source>
</evidence>
<dbReference type="PROSITE" id="PS51725">
    <property type="entry name" value="ABM"/>
    <property type="match status" value="1"/>
</dbReference>
<reference evidence="3 4" key="1">
    <citation type="submission" date="2019-09" db="EMBL/GenBank/DDBJ databases">
        <authorList>
            <person name="Wang X."/>
        </authorList>
    </citation>
    <scope>NUCLEOTIDE SEQUENCE [LARGE SCALE GENOMIC DNA]</scope>
    <source>
        <strain evidence="3 4">CICC 11023</strain>
    </source>
</reference>
<evidence type="ECO:0000313" key="4">
    <source>
        <dbReference type="Proteomes" id="UP000323876"/>
    </source>
</evidence>
<organism evidence="3 4">
    <name type="scientific">Nocardia colli</name>
    <dbReference type="NCBI Taxonomy" id="2545717"/>
    <lineage>
        <taxon>Bacteria</taxon>
        <taxon>Bacillati</taxon>
        <taxon>Actinomycetota</taxon>
        <taxon>Actinomycetes</taxon>
        <taxon>Mycobacteriales</taxon>
        <taxon>Nocardiaceae</taxon>
        <taxon>Nocardia</taxon>
    </lineage>
</organism>
<gene>
    <name evidence="3" type="ORF">F3087_37240</name>
</gene>